<reference evidence="3" key="1">
    <citation type="submission" date="2014-07" db="EMBL/GenBank/DDBJ databases">
        <title>Identification of a novel salt tolerance gene in wild soybean by whole-genome sequencing.</title>
        <authorList>
            <person name="Lam H.-M."/>
            <person name="Qi X."/>
            <person name="Li M.-W."/>
            <person name="Liu X."/>
            <person name="Xie M."/>
            <person name="Ni M."/>
            <person name="Xu X."/>
        </authorList>
    </citation>
    <scope>NUCLEOTIDE SEQUENCE [LARGE SCALE GENOMIC DNA]</scope>
    <source>
        <tissue evidence="3">Root</tissue>
    </source>
</reference>
<accession>A0A0B2QRR6</accession>
<evidence type="ECO:0008006" key="4">
    <source>
        <dbReference type="Google" id="ProtNLM"/>
    </source>
</evidence>
<dbReference type="PANTHER" id="PTHR37610:SF81">
    <property type="entry name" value="RETROTRANSPOSON COPIA-LIKE N-TERMINAL DOMAIN-CONTAINING PROTEIN"/>
    <property type="match status" value="1"/>
</dbReference>
<feature type="non-terminal residue" evidence="3">
    <location>
        <position position="1"/>
    </location>
</feature>
<feature type="non-terminal residue" evidence="3">
    <location>
        <position position="277"/>
    </location>
</feature>
<dbReference type="InterPro" id="IPR005162">
    <property type="entry name" value="Retrotrans_gag_dom"/>
</dbReference>
<evidence type="ECO:0000259" key="2">
    <source>
        <dbReference type="Pfam" id="PF14244"/>
    </source>
</evidence>
<dbReference type="Pfam" id="PF14244">
    <property type="entry name" value="Retrotran_gag_3"/>
    <property type="match status" value="1"/>
</dbReference>
<dbReference type="AlphaFoldDB" id="A0A0B2QRR6"/>
<proteinExistence type="predicted"/>
<dbReference type="Pfam" id="PF03732">
    <property type="entry name" value="Retrotrans_gag"/>
    <property type="match status" value="1"/>
</dbReference>
<feature type="domain" description="Retrotransposon Copia-like N-terminal" evidence="2">
    <location>
        <begin position="5"/>
        <end position="51"/>
    </location>
</feature>
<evidence type="ECO:0000313" key="3">
    <source>
        <dbReference type="EMBL" id="KHN22372.1"/>
    </source>
</evidence>
<dbReference type="Proteomes" id="UP000053555">
    <property type="component" value="Unassembled WGS sequence"/>
</dbReference>
<name>A0A0B2QRR6_GLYSO</name>
<dbReference type="InterPro" id="IPR029472">
    <property type="entry name" value="Copia-like_N"/>
</dbReference>
<dbReference type="EMBL" id="KN657321">
    <property type="protein sequence ID" value="KHN22372.1"/>
    <property type="molecule type" value="Genomic_DNA"/>
</dbReference>
<dbReference type="PANTHER" id="PTHR37610">
    <property type="entry name" value="CCHC-TYPE DOMAIN-CONTAINING PROTEIN"/>
    <property type="match status" value="1"/>
</dbReference>
<feature type="domain" description="Retrotransposon gag" evidence="1">
    <location>
        <begin position="71"/>
        <end position="175"/>
    </location>
</feature>
<protein>
    <recommendedName>
        <fullName evidence="4">Retrotransposon Copia-like N-terminal domain-containing protein</fullName>
    </recommendedName>
</protein>
<evidence type="ECO:0000259" key="1">
    <source>
        <dbReference type="Pfam" id="PF03732"/>
    </source>
</evidence>
<sequence>PFHIHHTDNPELVLVSKPLDGLNYLTWRRSMILALDGRNKLGFVNGSIPIPDSNDTAKLHTWKRNNSIVASWILNSLTKEISASVIYSTSASNIWNDLEKRFNIKNGPKIFQLRKALLNCVQGTNSINIYFTRFKGLWAELGELKANHSCNCGGVAPLLASIKEEFVMSFLMGVNESFAHARGQILLMKPIPDIDETFSLLLQDETHRVVGVQPNFAPPAEMACAVTLSNAKGKPTRKNRPFCSHCNIHGHTKEKCFKIHGYPPSFKKSGNTSAANN</sequence>
<gene>
    <name evidence="3" type="ORF">glysoja_033065</name>
</gene>
<organism evidence="3">
    <name type="scientific">Glycine soja</name>
    <name type="common">Wild soybean</name>
    <dbReference type="NCBI Taxonomy" id="3848"/>
    <lineage>
        <taxon>Eukaryota</taxon>
        <taxon>Viridiplantae</taxon>
        <taxon>Streptophyta</taxon>
        <taxon>Embryophyta</taxon>
        <taxon>Tracheophyta</taxon>
        <taxon>Spermatophyta</taxon>
        <taxon>Magnoliopsida</taxon>
        <taxon>eudicotyledons</taxon>
        <taxon>Gunneridae</taxon>
        <taxon>Pentapetalae</taxon>
        <taxon>rosids</taxon>
        <taxon>fabids</taxon>
        <taxon>Fabales</taxon>
        <taxon>Fabaceae</taxon>
        <taxon>Papilionoideae</taxon>
        <taxon>50 kb inversion clade</taxon>
        <taxon>NPAAA clade</taxon>
        <taxon>indigoferoid/millettioid clade</taxon>
        <taxon>Phaseoleae</taxon>
        <taxon>Glycine</taxon>
        <taxon>Glycine subgen. Soja</taxon>
    </lineage>
</organism>